<dbReference type="InterPro" id="IPR022337">
    <property type="entry name" value="Inositol_monophosphatase_SuhB"/>
</dbReference>
<feature type="binding site" evidence="15">
    <location>
        <position position="84"/>
    </location>
    <ligand>
        <name>Mg(2+)</name>
        <dbReference type="ChEBI" id="CHEBI:18420"/>
        <label>1</label>
        <note>catalytic</note>
    </ligand>
</feature>
<keyword evidence="5" id="KW-0963">Cytoplasm</keyword>
<comment type="subcellular location">
    <subcellularLocation>
        <location evidence="3">Cytoplasm</location>
    </subcellularLocation>
</comment>
<dbReference type="GO" id="GO:0046854">
    <property type="term" value="P:phosphatidylinositol phosphate biosynthetic process"/>
    <property type="evidence" value="ECO:0007669"/>
    <property type="project" value="InterPro"/>
</dbReference>
<keyword evidence="18" id="KW-1185">Reference proteome</keyword>
<reference evidence="17" key="2">
    <citation type="submission" date="2020-09" db="EMBL/GenBank/DDBJ databases">
        <authorList>
            <person name="Sun Q."/>
            <person name="Kim S."/>
        </authorList>
    </citation>
    <scope>NUCLEOTIDE SEQUENCE</scope>
    <source>
        <strain evidence="17">KCTC 42731</strain>
    </source>
</reference>
<feature type="binding site" evidence="15">
    <location>
        <position position="67"/>
    </location>
    <ligand>
        <name>Mg(2+)</name>
        <dbReference type="ChEBI" id="CHEBI:18420"/>
        <label>1</label>
        <note>catalytic</note>
    </ligand>
</feature>
<dbReference type="GO" id="GO:0031564">
    <property type="term" value="P:transcription antitermination"/>
    <property type="evidence" value="ECO:0007669"/>
    <property type="project" value="UniProtKB-KW"/>
</dbReference>
<gene>
    <name evidence="17" type="ORF">GCM10017161_35560</name>
</gene>
<dbReference type="InterPro" id="IPR020583">
    <property type="entry name" value="Inositol_monoP_metal-BS"/>
</dbReference>
<keyword evidence="12" id="KW-0805">Transcription regulation</keyword>
<dbReference type="EMBL" id="BNCK01000009">
    <property type="protein sequence ID" value="GHG03254.1"/>
    <property type="molecule type" value="Genomic_DNA"/>
</dbReference>
<dbReference type="SUPFAM" id="SSF56655">
    <property type="entry name" value="Carbohydrate phosphatase"/>
    <property type="match status" value="1"/>
</dbReference>
<dbReference type="GO" id="GO:0042254">
    <property type="term" value="P:ribosome biogenesis"/>
    <property type="evidence" value="ECO:0007669"/>
    <property type="project" value="UniProtKB-KW"/>
</dbReference>
<dbReference type="PROSITE" id="PS00630">
    <property type="entry name" value="IMP_2"/>
    <property type="match status" value="1"/>
</dbReference>
<keyword evidence="8 16" id="KW-0378">Hydrolase</keyword>
<dbReference type="GO" id="GO:0006020">
    <property type="term" value="P:inositol metabolic process"/>
    <property type="evidence" value="ECO:0007669"/>
    <property type="project" value="TreeGrafter"/>
</dbReference>
<dbReference type="GO" id="GO:0003723">
    <property type="term" value="F:RNA binding"/>
    <property type="evidence" value="ECO:0007669"/>
    <property type="project" value="UniProtKB-KW"/>
</dbReference>
<dbReference type="AlphaFoldDB" id="A0A919ENV7"/>
<dbReference type="PROSITE" id="PS00629">
    <property type="entry name" value="IMP_1"/>
    <property type="match status" value="1"/>
</dbReference>
<dbReference type="PRINTS" id="PR00377">
    <property type="entry name" value="IMPHPHTASES"/>
</dbReference>
<keyword evidence="7 15" id="KW-0479">Metal-binding</keyword>
<evidence type="ECO:0000256" key="7">
    <source>
        <dbReference type="ARBA" id="ARBA00022723"/>
    </source>
</evidence>
<dbReference type="GO" id="GO:0005737">
    <property type="term" value="C:cytoplasm"/>
    <property type="evidence" value="ECO:0007669"/>
    <property type="project" value="UniProtKB-SubCell"/>
</dbReference>
<evidence type="ECO:0000256" key="4">
    <source>
        <dbReference type="ARBA" id="ARBA00009759"/>
    </source>
</evidence>
<protein>
    <recommendedName>
        <fullName evidence="16">Inositol-1-monophosphatase</fullName>
        <ecNumber evidence="16">3.1.3.25</ecNumber>
    </recommendedName>
</protein>
<evidence type="ECO:0000256" key="14">
    <source>
        <dbReference type="ARBA" id="ARBA00023186"/>
    </source>
</evidence>
<dbReference type="Gene3D" id="3.40.190.80">
    <property type="match status" value="1"/>
</dbReference>
<comment type="similarity">
    <text evidence="4 16">Belongs to the inositol monophosphatase superfamily.</text>
</comment>
<comment type="cofactor">
    <cofactor evidence="2 15 16">
        <name>Mg(2+)</name>
        <dbReference type="ChEBI" id="CHEBI:18420"/>
    </cofactor>
</comment>
<keyword evidence="10 15" id="KW-0460">Magnesium</keyword>
<dbReference type="FunFam" id="3.40.190.80:FF:000004">
    <property type="entry name" value="Inositol-1-monophosphatase"/>
    <property type="match status" value="1"/>
</dbReference>
<dbReference type="Gene3D" id="3.30.540.10">
    <property type="entry name" value="Fructose-1,6-Bisphosphatase, subunit A, domain 1"/>
    <property type="match status" value="1"/>
</dbReference>
<keyword evidence="13" id="KW-0804">Transcription</keyword>
<evidence type="ECO:0000256" key="8">
    <source>
        <dbReference type="ARBA" id="ARBA00022801"/>
    </source>
</evidence>
<keyword evidence="14" id="KW-0143">Chaperone</keyword>
<reference evidence="17" key="1">
    <citation type="journal article" date="2014" name="Int. J. Syst. Evol. Microbiol.">
        <title>Complete genome sequence of Corynebacterium casei LMG S-19264T (=DSM 44701T), isolated from a smear-ripened cheese.</title>
        <authorList>
            <consortium name="US DOE Joint Genome Institute (JGI-PGF)"/>
            <person name="Walter F."/>
            <person name="Albersmeier A."/>
            <person name="Kalinowski J."/>
            <person name="Ruckert C."/>
        </authorList>
    </citation>
    <scope>NUCLEOTIDE SEQUENCE</scope>
    <source>
        <strain evidence="17">KCTC 42731</strain>
    </source>
</reference>
<evidence type="ECO:0000256" key="12">
    <source>
        <dbReference type="ARBA" id="ARBA00023015"/>
    </source>
</evidence>
<evidence type="ECO:0000256" key="15">
    <source>
        <dbReference type="PIRSR" id="PIRSR600760-2"/>
    </source>
</evidence>
<feature type="binding site" evidence="15">
    <location>
        <position position="87"/>
    </location>
    <ligand>
        <name>Mg(2+)</name>
        <dbReference type="ChEBI" id="CHEBI:18420"/>
        <label>1</label>
        <note>catalytic</note>
    </ligand>
</feature>
<proteinExistence type="inferred from homology"/>
<dbReference type="Proteomes" id="UP000623842">
    <property type="component" value="Unassembled WGS sequence"/>
</dbReference>
<keyword evidence="6" id="KW-0690">Ribosome biogenesis</keyword>
<evidence type="ECO:0000256" key="3">
    <source>
        <dbReference type="ARBA" id="ARBA00004496"/>
    </source>
</evidence>
<evidence type="ECO:0000256" key="5">
    <source>
        <dbReference type="ARBA" id="ARBA00022490"/>
    </source>
</evidence>
<evidence type="ECO:0000313" key="18">
    <source>
        <dbReference type="Proteomes" id="UP000623842"/>
    </source>
</evidence>
<dbReference type="GO" id="GO:0007165">
    <property type="term" value="P:signal transduction"/>
    <property type="evidence" value="ECO:0007669"/>
    <property type="project" value="TreeGrafter"/>
</dbReference>
<dbReference type="InterPro" id="IPR033942">
    <property type="entry name" value="IMPase"/>
</dbReference>
<dbReference type="InterPro" id="IPR000760">
    <property type="entry name" value="Inositol_monophosphatase-like"/>
</dbReference>
<feature type="binding site" evidence="15">
    <location>
        <position position="212"/>
    </location>
    <ligand>
        <name>Mg(2+)</name>
        <dbReference type="ChEBI" id="CHEBI:18420"/>
        <label>1</label>
        <note>catalytic</note>
    </ligand>
</feature>
<dbReference type="CDD" id="cd01639">
    <property type="entry name" value="IMPase"/>
    <property type="match status" value="1"/>
</dbReference>
<evidence type="ECO:0000256" key="16">
    <source>
        <dbReference type="RuleBase" id="RU364068"/>
    </source>
</evidence>
<dbReference type="GO" id="GO:0008934">
    <property type="term" value="F:inositol monophosphate 1-phosphatase activity"/>
    <property type="evidence" value="ECO:0007669"/>
    <property type="project" value="InterPro"/>
</dbReference>
<accession>A0A919ENV7</accession>
<comment type="catalytic activity">
    <reaction evidence="1 16">
        <text>a myo-inositol phosphate + H2O = myo-inositol + phosphate</text>
        <dbReference type="Rhea" id="RHEA:24056"/>
        <dbReference type="ChEBI" id="CHEBI:15377"/>
        <dbReference type="ChEBI" id="CHEBI:17268"/>
        <dbReference type="ChEBI" id="CHEBI:43474"/>
        <dbReference type="ChEBI" id="CHEBI:84139"/>
        <dbReference type="EC" id="3.1.3.25"/>
    </reaction>
</comment>
<evidence type="ECO:0000256" key="13">
    <source>
        <dbReference type="ARBA" id="ARBA00023163"/>
    </source>
</evidence>
<dbReference type="NCBIfam" id="NF008027">
    <property type="entry name" value="PRK10757.1"/>
    <property type="match status" value="1"/>
</dbReference>
<evidence type="ECO:0000256" key="11">
    <source>
        <dbReference type="ARBA" id="ARBA00022884"/>
    </source>
</evidence>
<keyword evidence="11" id="KW-0694">RNA-binding</keyword>
<evidence type="ECO:0000256" key="2">
    <source>
        <dbReference type="ARBA" id="ARBA00001946"/>
    </source>
</evidence>
<evidence type="ECO:0000256" key="6">
    <source>
        <dbReference type="ARBA" id="ARBA00022517"/>
    </source>
</evidence>
<evidence type="ECO:0000313" key="17">
    <source>
        <dbReference type="EMBL" id="GHG03254.1"/>
    </source>
</evidence>
<dbReference type="GO" id="GO:0046872">
    <property type="term" value="F:metal ion binding"/>
    <property type="evidence" value="ECO:0007669"/>
    <property type="project" value="UniProtKB-KW"/>
</dbReference>
<name>A0A919ENV7_9GAMM</name>
<dbReference type="PRINTS" id="PR01959">
    <property type="entry name" value="SBIMPHPHTASE"/>
</dbReference>
<keyword evidence="9" id="KW-0889">Transcription antitermination</keyword>
<organism evidence="17 18">
    <name type="scientific">Thalassotalea marina</name>
    <dbReference type="NCBI Taxonomy" id="1673741"/>
    <lineage>
        <taxon>Bacteria</taxon>
        <taxon>Pseudomonadati</taxon>
        <taxon>Pseudomonadota</taxon>
        <taxon>Gammaproteobacteria</taxon>
        <taxon>Alteromonadales</taxon>
        <taxon>Colwelliaceae</taxon>
        <taxon>Thalassotalea</taxon>
    </lineage>
</organism>
<dbReference type="EC" id="3.1.3.25" evidence="16"/>
<sequence length="267" mass="29027">MHPMLNIAVRAARSAGNIIVRSFEQVDKVEVESKGSNDFVTNVDKLAEQAIVDAIQKAYPTHSIIGEEFGVVQGSDDDYQWIIDPLDGTTNFVKGIPHFAVSIALKVKGKLDQAVVFDPIRGELFTASRGKGAQLNGFRIRVKQNKELTGAVLATGFPFKQKHHMASYMNMFQALFMKTADMRRAGSAALDLAYVAAGRVDGFFELGLKPWDTAAGELLVIEAGGLVTDFVGGHNHTKSGNIVASSPRVLKEMLKDMRPHLGDALSK</sequence>
<dbReference type="PANTHER" id="PTHR20854:SF4">
    <property type="entry name" value="INOSITOL-1-MONOPHOSPHATASE-RELATED"/>
    <property type="match status" value="1"/>
</dbReference>
<dbReference type="FunFam" id="3.30.540.10:FF:000003">
    <property type="entry name" value="Inositol-1-monophosphatase"/>
    <property type="match status" value="1"/>
</dbReference>
<dbReference type="Pfam" id="PF00459">
    <property type="entry name" value="Inositol_P"/>
    <property type="match status" value="1"/>
</dbReference>
<feature type="binding site" evidence="15">
    <location>
        <position position="86"/>
    </location>
    <ligand>
        <name>Mg(2+)</name>
        <dbReference type="ChEBI" id="CHEBI:18420"/>
        <label>1</label>
        <note>catalytic</note>
    </ligand>
</feature>
<comment type="caution">
    <text evidence="17">The sequence shown here is derived from an EMBL/GenBank/DDBJ whole genome shotgun (WGS) entry which is preliminary data.</text>
</comment>
<evidence type="ECO:0000256" key="1">
    <source>
        <dbReference type="ARBA" id="ARBA00001033"/>
    </source>
</evidence>
<dbReference type="InterPro" id="IPR020550">
    <property type="entry name" value="Inositol_monophosphatase_CS"/>
</dbReference>
<dbReference type="PANTHER" id="PTHR20854">
    <property type="entry name" value="INOSITOL MONOPHOSPHATASE"/>
    <property type="match status" value="1"/>
</dbReference>
<evidence type="ECO:0000256" key="9">
    <source>
        <dbReference type="ARBA" id="ARBA00022814"/>
    </source>
</evidence>
<evidence type="ECO:0000256" key="10">
    <source>
        <dbReference type="ARBA" id="ARBA00022842"/>
    </source>
</evidence>
<dbReference type="RefSeq" id="WP_189773466.1">
    <property type="nucleotide sequence ID" value="NZ_BNCK01000009.1"/>
</dbReference>